<keyword evidence="3" id="KW-1185">Reference proteome</keyword>
<dbReference type="InterPro" id="IPR051531">
    <property type="entry name" value="N-acetyltransferase"/>
</dbReference>
<evidence type="ECO:0000313" key="3">
    <source>
        <dbReference type="Proteomes" id="UP000094313"/>
    </source>
</evidence>
<name>A0A1D7QAW4_9SPHI</name>
<proteinExistence type="predicted"/>
<dbReference type="SUPFAM" id="SSF55729">
    <property type="entry name" value="Acyl-CoA N-acyltransferases (Nat)"/>
    <property type="match status" value="1"/>
</dbReference>
<organism evidence="2 3">
    <name type="scientific">Pedobacter steynii</name>
    <dbReference type="NCBI Taxonomy" id="430522"/>
    <lineage>
        <taxon>Bacteria</taxon>
        <taxon>Pseudomonadati</taxon>
        <taxon>Bacteroidota</taxon>
        <taxon>Sphingobacteriia</taxon>
        <taxon>Sphingobacteriales</taxon>
        <taxon>Sphingobacteriaceae</taxon>
        <taxon>Pedobacter</taxon>
    </lineage>
</organism>
<protein>
    <recommendedName>
        <fullName evidence="1">N-acetyltransferase domain-containing protein</fullName>
    </recommendedName>
</protein>
<dbReference type="AlphaFoldDB" id="A0A1D7QAW4"/>
<dbReference type="PANTHER" id="PTHR43792:SF1">
    <property type="entry name" value="N-ACETYLTRANSFERASE DOMAIN-CONTAINING PROTEIN"/>
    <property type="match status" value="1"/>
</dbReference>
<dbReference type="Gene3D" id="3.40.630.30">
    <property type="match status" value="1"/>
</dbReference>
<dbReference type="KEGG" id="psty:BFS30_00805"/>
<dbReference type="PANTHER" id="PTHR43792">
    <property type="entry name" value="GNAT FAMILY, PUTATIVE (AFU_ORTHOLOGUE AFUA_3G00765)-RELATED-RELATED"/>
    <property type="match status" value="1"/>
</dbReference>
<gene>
    <name evidence="2" type="ORF">BFS30_00805</name>
</gene>
<dbReference type="EMBL" id="CP017141">
    <property type="protein sequence ID" value="AOM75836.1"/>
    <property type="molecule type" value="Genomic_DNA"/>
</dbReference>
<evidence type="ECO:0000259" key="1">
    <source>
        <dbReference type="PROSITE" id="PS51186"/>
    </source>
</evidence>
<reference evidence="2 3" key="1">
    <citation type="submission" date="2016-08" db="EMBL/GenBank/DDBJ databases">
        <authorList>
            <person name="Seilhamer J.J."/>
        </authorList>
    </citation>
    <scope>NUCLEOTIDE SEQUENCE [LARGE SCALE GENOMIC DNA]</scope>
    <source>
        <strain evidence="2 3">DX4</strain>
    </source>
</reference>
<dbReference type="InterPro" id="IPR016181">
    <property type="entry name" value="Acyl_CoA_acyltransferase"/>
</dbReference>
<dbReference type="InterPro" id="IPR000182">
    <property type="entry name" value="GNAT_dom"/>
</dbReference>
<dbReference type="GO" id="GO:0016747">
    <property type="term" value="F:acyltransferase activity, transferring groups other than amino-acyl groups"/>
    <property type="evidence" value="ECO:0007669"/>
    <property type="project" value="InterPro"/>
</dbReference>
<dbReference type="SUPFAM" id="SSF54427">
    <property type="entry name" value="NTF2-like"/>
    <property type="match status" value="1"/>
</dbReference>
<dbReference type="Pfam" id="PF13302">
    <property type="entry name" value="Acetyltransf_3"/>
    <property type="match status" value="1"/>
</dbReference>
<dbReference type="PROSITE" id="PS51186">
    <property type="entry name" value="GNAT"/>
    <property type="match status" value="1"/>
</dbReference>
<dbReference type="InterPro" id="IPR032710">
    <property type="entry name" value="NTF2-like_dom_sf"/>
</dbReference>
<dbReference type="Proteomes" id="UP000094313">
    <property type="component" value="Chromosome"/>
</dbReference>
<accession>A0A1D7QAW4</accession>
<evidence type="ECO:0000313" key="2">
    <source>
        <dbReference type="EMBL" id="AOM75836.1"/>
    </source>
</evidence>
<sequence length="299" mass="34343">MMQTNIVTERLFINDITLDDKVFMLELLNTDGWKRFIGDRNVNNEEEASAYIQKIIDNPKFGYFTVRLKEEGTTIGMVSMIRRDYFEHDDIGFAFLPVYEGKGYAYEAASAVLNHPSTLSAHSRILATALKTNKSSVRLLERLGLVFDREINVENKELLLYSIEIDQLLLNQLTSRFFSVFSNVNHQKPDWESIPEICLTESTFIKKSGLDEEIYNLNAFIEPRRQILSDGTLTGFAESEINHKTGIYGNIAQRYSTYEKSGTLNGIPFKATGNKIFQFIKTRKGWKISSVVWEDFNLL</sequence>
<feature type="domain" description="N-acetyltransferase" evidence="1">
    <location>
        <begin position="23"/>
        <end position="166"/>
    </location>
</feature>